<reference evidence="3" key="1">
    <citation type="journal article" date="2019" name="Int. J. Syst. Evol. Microbiol.">
        <title>The Global Catalogue of Microorganisms (GCM) 10K type strain sequencing project: providing services to taxonomists for standard genome sequencing and annotation.</title>
        <authorList>
            <consortium name="The Broad Institute Genomics Platform"/>
            <consortium name="The Broad Institute Genome Sequencing Center for Infectious Disease"/>
            <person name="Wu L."/>
            <person name="Ma J."/>
        </authorList>
    </citation>
    <scope>NUCLEOTIDE SEQUENCE [LARGE SCALE GENOMIC DNA]</scope>
    <source>
        <strain evidence="3">CECT 7184</strain>
    </source>
</reference>
<comment type="caution">
    <text evidence="2">The sequence shown here is derived from an EMBL/GenBank/DDBJ whole genome shotgun (WGS) entry which is preliminary data.</text>
</comment>
<dbReference type="SUPFAM" id="SSF53474">
    <property type="entry name" value="alpha/beta-Hydrolases"/>
    <property type="match status" value="1"/>
</dbReference>
<gene>
    <name evidence="2" type="ORF">ACFPU1_13795</name>
</gene>
<dbReference type="InterPro" id="IPR029058">
    <property type="entry name" value="AB_hydrolase_fold"/>
</dbReference>
<dbReference type="EMBL" id="JBHSOZ010000007">
    <property type="protein sequence ID" value="MFC5713841.1"/>
    <property type="molecule type" value="Genomic_DNA"/>
</dbReference>
<organism evidence="2 3">
    <name type="scientific">Thalassorhabdus alkalitolerans</name>
    <dbReference type="NCBI Taxonomy" id="2282697"/>
    <lineage>
        <taxon>Bacteria</taxon>
        <taxon>Bacillati</taxon>
        <taxon>Bacillota</taxon>
        <taxon>Bacilli</taxon>
        <taxon>Bacillales</taxon>
        <taxon>Bacillaceae</taxon>
        <taxon>Thalassorhabdus</taxon>
    </lineage>
</organism>
<keyword evidence="2" id="KW-0378">Hydrolase</keyword>
<dbReference type="Gene3D" id="3.40.50.1820">
    <property type="entry name" value="alpha/beta hydrolase"/>
    <property type="match status" value="1"/>
</dbReference>
<dbReference type="InterPro" id="IPR053145">
    <property type="entry name" value="AB_hydrolase_Est10"/>
</dbReference>
<dbReference type="Proteomes" id="UP001596142">
    <property type="component" value="Unassembled WGS sequence"/>
</dbReference>
<dbReference type="InterPro" id="IPR001375">
    <property type="entry name" value="Peptidase_S9_cat"/>
</dbReference>
<accession>A0ABW0YQ01</accession>
<sequence>MKEESVHFTVGGLSLSGVVHVPDKKMEEETPAIVLVHGFVGSKVGEHRMFVKAARKFTDEGFTVFRFDFSGCGDSEGDYGEITLTRKIREVKGALDYVSNLPFVDEMDITVIGHSLGGAVSSLTAAEDERVSRLILWSPVADPYKDIVSIVGKEAEIIAEKEGAYDYDGFYLKPPFFQSLTSFDPLKAVKRFEKNVLLIHAEEDEDVPKENTAKYASALQERQKGTVEWFYIAGADHTFSSYCFEKELFETSLIWMQQKATIQI</sequence>
<dbReference type="Pfam" id="PF00326">
    <property type="entry name" value="Peptidase_S9"/>
    <property type="match status" value="1"/>
</dbReference>
<proteinExistence type="predicted"/>
<evidence type="ECO:0000259" key="1">
    <source>
        <dbReference type="Pfam" id="PF00326"/>
    </source>
</evidence>
<dbReference type="PANTHER" id="PTHR43265">
    <property type="entry name" value="ESTERASE ESTD"/>
    <property type="match status" value="1"/>
</dbReference>
<keyword evidence="3" id="KW-1185">Reference proteome</keyword>
<dbReference type="RefSeq" id="WP_385942115.1">
    <property type="nucleotide sequence ID" value="NZ_JBHSOZ010000007.1"/>
</dbReference>
<evidence type="ECO:0000313" key="2">
    <source>
        <dbReference type="EMBL" id="MFC5713841.1"/>
    </source>
</evidence>
<feature type="domain" description="Peptidase S9 prolyl oligopeptidase catalytic" evidence="1">
    <location>
        <begin position="57"/>
        <end position="260"/>
    </location>
</feature>
<dbReference type="PANTHER" id="PTHR43265:SF1">
    <property type="entry name" value="ESTERASE ESTD"/>
    <property type="match status" value="1"/>
</dbReference>
<protein>
    <submittedName>
        <fullName evidence="2">Alpha/beta hydrolase</fullName>
    </submittedName>
</protein>
<evidence type="ECO:0000313" key="3">
    <source>
        <dbReference type="Proteomes" id="UP001596142"/>
    </source>
</evidence>
<name>A0ABW0YQ01_9BACI</name>
<dbReference type="GO" id="GO:0016787">
    <property type="term" value="F:hydrolase activity"/>
    <property type="evidence" value="ECO:0007669"/>
    <property type="project" value="UniProtKB-KW"/>
</dbReference>